<protein>
    <submittedName>
        <fullName evidence="1">Uncharacterized protein</fullName>
    </submittedName>
</protein>
<sequence>MLYEIFDDGKFLGFEDAPHEEAAIVAFANKRQSRADPFTTLAEVRQDQGFPHREVTAVAAYATMPPAAPASADDQASFASAFELFCRLDEAKATAARLRAAAGRTTGSEWRENIEGVGVAEAEATRIEAE</sequence>
<reference evidence="1 2" key="1">
    <citation type="submission" date="2018-09" db="EMBL/GenBank/DDBJ databases">
        <title>Metagenome Assembled Genomes from an Advanced Water Purification Facility.</title>
        <authorList>
            <person name="Stamps B.W."/>
            <person name="Spear J.R."/>
        </authorList>
    </citation>
    <scope>NUCLEOTIDE SEQUENCE [LARGE SCALE GENOMIC DNA]</scope>
    <source>
        <strain evidence="1">Bin_27_1</strain>
    </source>
</reference>
<organism evidence="1 2">
    <name type="scientific">Thauera aminoaromatica</name>
    <dbReference type="NCBI Taxonomy" id="164330"/>
    <lineage>
        <taxon>Bacteria</taxon>
        <taxon>Pseudomonadati</taxon>
        <taxon>Pseudomonadota</taxon>
        <taxon>Betaproteobacteria</taxon>
        <taxon>Rhodocyclales</taxon>
        <taxon>Zoogloeaceae</taxon>
        <taxon>Thauera</taxon>
    </lineage>
</organism>
<dbReference type="EMBL" id="SSFD01000054">
    <property type="protein sequence ID" value="TXH89772.1"/>
    <property type="molecule type" value="Genomic_DNA"/>
</dbReference>
<proteinExistence type="predicted"/>
<evidence type="ECO:0000313" key="1">
    <source>
        <dbReference type="EMBL" id="TXH89772.1"/>
    </source>
</evidence>
<dbReference type="Proteomes" id="UP000321192">
    <property type="component" value="Unassembled WGS sequence"/>
</dbReference>
<name>A0A5C7T254_THASP</name>
<evidence type="ECO:0000313" key="2">
    <source>
        <dbReference type="Proteomes" id="UP000321192"/>
    </source>
</evidence>
<accession>A0A5C7T254</accession>
<dbReference type="AlphaFoldDB" id="A0A5C7T254"/>
<gene>
    <name evidence="1" type="ORF">E6Q80_04145</name>
</gene>
<dbReference type="RefSeq" id="WP_276657110.1">
    <property type="nucleotide sequence ID" value="NZ_SSFD01000054.1"/>
</dbReference>
<comment type="caution">
    <text evidence="1">The sequence shown here is derived from an EMBL/GenBank/DDBJ whole genome shotgun (WGS) entry which is preliminary data.</text>
</comment>